<dbReference type="RefSeq" id="WP_166403539.1">
    <property type="nucleotide sequence ID" value="NZ_JAANHS010000008.1"/>
</dbReference>
<dbReference type="Gene3D" id="1.10.287.130">
    <property type="match status" value="1"/>
</dbReference>
<dbReference type="PANTHER" id="PTHR43065">
    <property type="entry name" value="SENSOR HISTIDINE KINASE"/>
    <property type="match status" value="1"/>
</dbReference>
<dbReference type="PROSITE" id="PS50109">
    <property type="entry name" value="HIS_KIN"/>
    <property type="match status" value="1"/>
</dbReference>
<keyword evidence="9" id="KW-0175">Coiled coil</keyword>
<evidence type="ECO:0000256" key="1">
    <source>
        <dbReference type="ARBA" id="ARBA00000085"/>
    </source>
</evidence>
<protein>
    <recommendedName>
        <fullName evidence="2">histidine kinase</fullName>
        <ecNumber evidence="2">2.7.13.3</ecNumber>
    </recommendedName>
</protein>
<name>A0ABX0G9G3_9RHOB</name>
<evidence type="ECO:0000256" key="7">
    <source>
        <dbReference type="ARBA" id="ARBA00022840"/>
    </source>
</evidence>
<evidence type="ECO:0000256" key="3">
    <source>
        <dbReference type="ARBA" id="ARBA00022553"/>
    </source>
</evidence>
<feature type="coiled-coil region" evidence="9">
    <location>
        <begin position="38"/>
        <end position="65"/>
    </location>
</feature>
<evidence type="ECO:0000256" key="6">
    <source>
        <dbReference type="ARBA" id="ARBA00022777"/>
    </source>
</evidence>
<evidence type="ECO:0000256" key="2">
    <source>
        <dbReference type="ARBA" id="ARBA00012438"/>
    </source>
</evidence>
<dbReference type="SUPFAM" id="SSF47384">
    <property type="entry name" value="Homodimeric domain of signal transducing histidine kinase"/>
    <property type="match status" value="1"/>
</dbReference>
<dbReference type="InterPro" id="IPR003661">
    <property type="entry name" value="HisK_dim/P_dom"/>
</dbReference>
<evidence type="ECO:0000256" key="4">
    <source>
        <dbReference type="ARBA" id="ARBA00022679"/>
    </source>
</evidence>
<dbReference type="SMART" id="SM00388">
    <property type="entry name" value="HisKA"/>
    <property type="match status" value="1"/>
</dbReference>
<sequence>MDGWEHTFRRGDGSGVHLAMWSRLAEFRGEEVVVTTSMDLTEARAREAERARERAQLEEAEKLAALGEMLSGIAHELNNPLSVLAGQAVLLEETATDAATRRRALHIAEQAERCARTVRSFLDLARERPGRSDPVPLTHAVAEAIEMTEPDWQAAGVAVDWAPPPVSPLVLGDADRLRQLVVNLIVNAVQAMEGQADLRTVRLRLAVEPGDGSVVLTVADSGPGVPEPLRDRIFRPFFSTKGAGGSGIGLALCRRIADTHGGRIALVPPGPDDPLRGAHFQVELPPAPRETDQ</sequence>
<dbReference type="EMBL" id="JAANHS010000008">
    <property type="protein sequence ID" value="NHB77520.1"/>
    <property type="molecule type" value="Genomic_DNA"/>
</dbReference>
<evidence type="ECO:0000256" key="8">
    <source>
        <dbReference type="ARBA" id="ARBA00023012"/>
    </source>
</evidence>
<comment type="caution">
    <text evidence="11">The sequence shown here is derived from an EMBL/GenBank/DDBJ whole genome shotgun (WGS) entry which is preliminary data.</text>
</comment>
<dbReference type="InterPro" id="IPR036097">
    <property type="entry name" value="HisK_dim/P_sf"/>
</dbReference>
<dbReference type="SMART" id="SM00387">
    <property type="entry name" value="HATPase_c"/>
    <property type="match status" value="1"/>
</dbReference>
<keyword evidence="12" id="KW-1185">Reference proteome</keyword>
<keyword evidence="8" id="KW-0902">Two-component regulatory system</keyword>
<dbReference type="PANTHER" id="PTHR43065:SF10">
    <property type="entry name" value="PEROXIDE STRESS-ACTIVATED HISTIDINE KINASE MAK3"/>
    <property type="match status" value="1"/>
</dbReference>
<keyword evidence="6" id="KW-0418">Kinase</keyword>
<evidence type="ECO:0000313" key="11">
    <source>
        <dbReference type="EMBL" id="NHB77520.1"/>
    </source>
</evidence>
<dbReference type="SUPFAM" id="SSF55874">
    <property type="entry name" value="ATPase domain of HSP90 chaperone/DNA topoisomerase II/histidine kinase"/>
    <property type="match status" value="1"/>
</dbReference>
<keyword evidence="3" id="KW-0597">Phosphoprotein</keyword>
<dbReference type="Pfam" id="PF00512">
    <property type="entry name" value="HisKA"/>
    <property type="match status" value="1"/>
</dbReference>
<evidence type="ECO:0000256" key="5">
    <source>
        <dbReference type="ARBA" id="ARBA00022741"/>
    </source>
</evidence>
<keyword evidence="5" id="KW-0547">Nucleotide-binding</keyword>
<evidence type="ECO:0000259" key="10">
    <source>
        <dbReference type="PROSITE" id="PS50109"/>
    </source>
</evidence>
<evidence type="ECO:0000313" key="12">
    <source>
        <dbReference type="Proteomes" id="UP001515660"/>
    </source>
</evidence>
<dbReference type="InterPro" id="IPR005467">
    <property type="entry name" value="His_kinase_dom"/>
</dbReference>
<keyword evidence="7" id="KW-0067">ATP-binding</keyword>
<evidence type="ECO:0000256" key="9">
    <source>
        <dbReference type="SAM" id="Coils"/>
    </source>
</evidence>
<dbReference type="InterPro" id="IPR003594">
    <property type="entry name" value="HATPase_dom"/>
</dbReference>
<comment type="catalytic activity">
    <reaction evidence="1">
        <text>ATP + protein L-histidine = ADP + protein N-phospho-L-histidine.</text>
        <dbReference type="EC" id="2.7.13.3"/>
    </reaction>
</comment>
<proteinExistence type="predicted"/>
<dbReference type="CDD" id="cd00082">
    <property type="entry name" value="HisKA"/>
    <property type="match status" value="1"/>
</dbReference>
<dbReference type="Pfam" id="PF02518">
    <property type="entry name" value="HATPase_c"/>
    <property type="match status" value="1"/>
</dbReference>
<dbReference type="EC" id="2.7.13.3" evidence="2"/>
<feature type="domain" description="Histidine kinase" evidence="10">
    <location>
        <begin position="72"/>
        <end position="288"/>
    </location>
</feature>
<organism evidence="11 12">
    <name type="scientific">Rhodobacter calidifons</name>
    <dbReference type="NCBI Taxonomy" id="2715277"/>
    <lineage>
        <taxon>Bacteria</taxon>
        <taxon>Pseudomonadati</taxon>
        <taxon>Pseudomonadota</taxon>
        <taxon>Alphaproteobacteria</taxon>
        <taxon>Rhodobacterales</taxon>
        <taxon>Rhodobacter group</taxon>
        <taxon>Rhodobacter</taxon>
    </lineage>
</organism>
<accession>A0ABX0G9G3</accession>
<reference evidence="11 12" key="1">
    <citation type="journal article" date="2022" name="Microorganisms">
        <title>Genome Sequence and Characterization of a Xanthorhodopsin-Containing, Aerobic Anoxygenic Phototrophic Rhodobacter Species, Isolated from Mesophilic Conditions at Yellowstone National Park.</title>
        <authorList>
            <person name="Kyndt J.A."/>
            <person name="Robertson S."/>
            <person name="Shoffstall I.B."/>
            <person name="Ramaley R.F."/>
            <person name="Meyer T.E."/>
        </authorList>
    </citation>
    <scope>NUCLEOTIDE SEQUENCE [LARGE SCALE GENOMIC DNA]</scope>
    <source>
        <strain evidence="11 12">M37P</strain>
    </source>
</reference>
<dbReference type="PRINTS" id="PR00344">
    <property type="entry name" value="BCTRLSENSOR"/>
</dbReference>
<dbReference type="InterPro" id="IPR036890">
    <property type="entry name" value="HATPase_C_sf"/>
</dbReference>
<keyword evidence="4" id="KW-0808">Transferase</keyword>
<dbReference type="InterPro" id="IPR004358">
    <property type="entry name" value="Sig_transdc_His_kin-like_C"/>
</dbReference>
<gene>
    <name evidence="11" type="ORF">G8O29_12330</name>
</gene>
<dbReference type="Proteomes" id="UP001515660">
    <property type="component" value="Unassembled WGS sequence"/>
</dbReference>
<dbReference type="Gene3D" id="3.30.565.10">
    <property type="entry name" value="Histidine kinase-like ATPase, C-terminal domain"/>
    <property type="match status" value="1"/>
</dbReference>